<proteinExistence type="predicted"/>
<sequence length="352" mass="38610">MSDIATIMYPLHGGSSTEFHESKLNTMTTDDTLEETDYLATSKGGFNLYPMHDSLRLLDAHLIFEPLLSCLGVMPQQMISKLSGVSSDACPQIPGEGNFISFRFTELGGYKLKRFRQDKLQTEVVARGSRGQLIVINILGRDKLVQGSAVGVEHPFHKIAEGSRASSRGDKIMSTPPRQEISHGSNNTSSFDTWGSNLSLVGGIETMRIDIVVSEHGRFVDKKKGKTGGAAAAAATVNKNMKNLDVASFLTGDKFYLDIPQETPAFLCEKMSVELDLKKMADMTVDEMIQKQNMLYISRGQLKKHTSSDHVYLLGVGEIPSWGFDPFQSLLQGQRTLVEVVVKVLQLSTGGS</sequence>
<dbReference type="Proteomes" id="UP001159363">
    <property type="component" value="Chromosome 2"/>
</dbReference>
<reference evidence="1 2" key="1">
    <citation type="submission" date="2023-02" db="EMBL/GenBank/DDBJ databases">
        <title>LHISI_Scaffold_Assembly.</title>
        <authorList>
            <person name="Stuart O.P."/>
            <person name="Cleave R."/>
            <person name="Magrath M.J.L."/>
            <person name="Mikheyev A.S."/>
        </authorList>
    </citation>
    <scope>NUCLEOTIDE SEQUENCE [LARGE SCALE GENOMIC DNA]</scope>
    <source>
        <strain evidence="1">Daus_M_001</strain>
        <tissue evidence="1">Leg muscle</tissue>
    </source>
</reference>
<dbReference type="EMBL" id="JARBHB010000002">
    <property type="protein sequence ID" value="KAJ8892452.1"/>
    <property type="molecule type" value="Genomic_DNA"/>
</dbReference>
<keyword evidence="2" id="KW-1185">Reference proteome</keyword>
<protein>
    <submittedName>
        <fullName evidence="1">Uncharacterized protein</fullName>
    </submittedName>
</protein>
<name>A0ABQ9I733_9NEOP</name>
<evidence type="ECO:0000313" key="1">
    <source>
        <dbReference type="EMBL" id="KAJ8892452.1"/>
    </source>
</evidence>
<comment type="caution">
    <text evidence="1">The sequence shown here is derived from an EMBL/GenBank/DDBJ whole genome shotgun (WGS) entry which is preliminary data.</text>
</comment>
<accession>A0ABQ9I733</accession>
<organism evidence="1 2">
    <name type="scientific">Dryococelus australis</name>
    <dbReference type="NCBI Taxonomy" id="614101"/>
    <lineage>
        <taxon>Eukaryota</taxon>
        <taxon>Metazoa</taxon>
        <taxon>Ecdysozoa</taxon>
        <taxon>Arthropoda</taxon>
        <taxon>Hexapoda</taxon>
        <taxon>Insecta</taxon>
        <taxon>Pterygota</taxon>
        <taxon>Neoptera</taxon>
        <taxon>Polyneoptera</taxon>
        <taxon>Phasmatodea</taxon>
        <taxon>Verophasmatodea</taxon>
        <taxon>Anareolatae</taxon>
        <taxon>Phasmatidae</taxon>
        <taxon>Eurycanthinae</taxon>
        <taxon>Dryococelus</taxon>
    </lineage>
</organism>
<evidence type="ECO:0000313" key="2">
    <source>
        <dbReference type="Proteomes" id="UP001159363"/>
    </source>
</evidence>
<gene>
    <name evidence="1" type="ORF">PR048_005032</name>
</gene>